<sequence length="203" mass="21959">MNKESAASRLVFNLVKNIEQGIGIMPDIPWVIEIVMADQAYRSENLVGDICDALKEVSTDALLGKTYLKTLATEADRVNMLKEIFQGIGLSQDEVNRVMGMGVCLMSESAYKGNQSLKASATLEWALTWQIRLDQAPNLSGGATKTSLYALVKCCSSKVIAQAAASDEKRAMLLYSITGDIALLQSISSDANRTKVFASDLGL</sequence>
<dbReference type="Proteomes" id="UP000006426">
    <property type="component" value="Plasmid pmppla107"/>
</dbReference>
<organism evidence="1 2">
    <name type="scientific">Pseudomonas amygdali pv. lachrymans str. M301315</name>
    <dbReference type="NCBI Taxonomy" id="629260"/>
    <lineage>
        <taxon>Bacteria</taxon>
        <taxon>Pseudomonadati</taxon>
        <taxon>Pseudomonadota</taxon>
        <taxon>Gammaproteobacteria</taxon>
        <taxon>Pseudomonadales</taxon>
        <taxon>Pseudomonadaceae</taxon>
        <taxon>Pseudomonas</taxon>
        <taxon>Pseudomonas amygdali</taxon>
    </lineage>
</organism>
<proteinExistence type="predicted"/>
<dbReference type="AlphaFoldDB" id="A0AAD0PW46"/>
<keyword evidence="1" id="KW-0614">Plasmid</keyword>
<dbReference type="GeneID" id="39474270"/>
<geneLocation type="plasmid" evidence="2">
    <name>pmppla107</name>
</geneLocation>
<dbReference type="EMBL" id="CP031226">
    <property type="protein sequence ID" value="AXH59821.1"/>
    <property type="molecule type" value="Genomic_DNA"/>
</dbReference>
<evidence type="ECO:0000313" key="1">
    <source>
        <dbReference type="EMBL" id="AXH59821.1"/>
    </source>
</evidence>
<dbReference type="RefSeq" id="WP_005741895.1">
    <property type="nucleotide sequence ID" value="NZ_CP031226.1"/>
</dbReference>
<evidence type="ECO:0000313" key="2">
    <source>
        <dbReference type="Proteomes" id="UP000006426"/>
    </source>
</evidence>
<accession>A0AAD0PW46</accession>
<gene>
    <name evidence="1" type="ORF">PLA107_031855</name>
</gene>
<protein>
    <submittedName>
        <fullName evidence="1">Uncharacterized protein</fullName>
    </submittedName>
</protein>
<name>A0AAD0PW46_PSEAV</name>
<reference evidence="1 2" key="1">
    <citation type="journal article" date="2011" name="PLoS Pathog.">
        <title>Dynamic evolution of pathogenicity revealed by sequencing and comparative genomics of 19 Pseudomonas syringae isolates.</title>
        <authorList>
            <person name="Baltrus D.A."/>
            <person name="Nishimura M.T."/>
            <person name="Romanchuk A."/>
            <person name="Chang J.H."/>
            <person name="Mukhtar M.S."/>
            <person name="Cherkis K."/>
            <person name="Roach J."/>
            <person name="Grant S.R."/>
            <person name="Jones C.D."/>
            <person name="Dangl J.L."/>
        </authorList>
    </citation>
    <scope>NUCLEOTIDE SEQUENCE [LARGE SCALE GENOMIC DNA]</scope>
    <source>
        <strain evidence="1 2">M301315</strain>
    </source>
</reference>